<protein>
    <submittedName>
        <fullName evidence="1">Uncharacterized protein</fullName>
    </submittedName>
</protein>
<dbReference type="Proteomes" id="UP000049023">
    <property type="component" value="Unassembled WGS sequence"/>
</dbReference>
<dbReference type="EMBL" id="CNFU01000763">
    <property type="protein sequence ID" value="CKS46575.1"/>
    <property type="molecule type" value="Genomic_DNA"/>
</dbReference>
<proteinExistence type="predicted"/>
<organism evidence="1 2">
    <name type="scientific">Mycobacterium tuberculosis</name>
    <dbReference type="NCBI Taxonomy" id="1773"/>
    <lineage>
        <taxon>Bacteria</taxon>
        <taxon>Bacillati</taxon>
        <taxon>Actinomycetota</taxon>
        <taxon>Actinomycetes</taxon>
        <taxon>Mycobacteriales</taxon>
        <taxon>Mycobacteriaceae</taxon>
        <taxon>Mycobacterium</taxon>
        <taxon>Mycobacterium tuberculosis complex</taxon>
    </lineage>
</organism>
<sequence>MPLDDVSYQHLLPTARVSFDWRALGVFSARRRAFRVLLRRRPFRRPRRGVHAAHAYGSAHTLGTLRGDQLRLPADLLGSGADRAISSGP</sequence>
<name>A0A655JCV5_MYCTX</name>
<reference evidence="1 2" key="1">
    <citation type="submission" date="2015-03" db="EMBL/GenBank/DDBJ databases">
        <authorList>
            <consortium name="Pathogen Informatics"/>
        </authorList>
    </citation>
    <scope>NUCLEOTIDE SEQUENCE [LARGE SCALE GENOMIC DNA]</scope>
    <source>
        <strain evidence="1 2">Bir 187</strain>
    </source>
</reference>
<evidence type="ECO:0000313" key="1">
    <source>
        <dbReference type="EMBL" id="CKS46575.1"/>
    </source>
</evidence>
<accession>A0A655JCV5</accession>
<gene>
    <name evidence="1" type="ORF">ERS027661_03114</name>
</gene>
<evidence type="ECO:0000313" key="2">
    <source>
        <dbReference type="Proteomes" id="UP000049023"/>
    </source>
</evidence>
<dbReference type="AlphaFoldDB" id="A0A655JCV5"/>